<sequence length="745" mass="83337">MDEKSVETEEPKRGFFSVNKKLIMLKLTLFFLYGANSSLMPYLTIHMQSIGLTVRQISIIYLTLPLTTFLTPPITGFLVDKFGQYKPVVIISFLMTALVHHALFIIPHQEIPGTEPEAYVMRHSRDHVEVWWSPCPSRECTDEEEINVVLGECFDHCLLKPRNQTTANASMHLANQDGFRKEGPGVLFVLDMHPDLGDPVEVLGIELESKEDDTAIEFKVRFTEKLLTQAGVNFTELDNSDLRCGGIVLRHNNTGDWAGDCIVQKCKFHQGGPEICPPDFKETDNKTYWIYFVLRFVGSIMMTAGVTIMDPIALTMIEKYGGDFGREKLFSSMGMALFSPITGVLIDYSSKYLGYTNYSPAFFTYDVLMVISAIAVYLMPLGSKLPADNIFKDMINIFKMPNVIIFIIFMFLLGNPWGFIENYLFLYLKDLGAPNALLGVTVTVGTLSSMPFLYGAEKITKKIGHVNIIIIAFFAHSARLMGYSFIESAWWCFPFEAMESLSVHLMWVAAATYCAVIAPKGLLATLIGVIGMAHFSIGRGSGSFIGGRLIGEYGIREAFRLMGTASVVFGVAYAVLHMCWLRKIEIIYQEEDMIDEVKPEPEPKTRDQGTMVSFERLSLIIEYNQVGSLTSLGRFVNKMDGEVLKRARRGSDSFGMFKRSRGSASKVDLLKSATEVNHSRNSFKTSAGQLSRQNGSSTKMMIDGRTSSAPRLASQKSSSLSPIQAKELEKLIPDEAEELIYDNEK</sequence>
<evidence type="ECO:0000256" key="1">
    <source>
        <dbReference type="ARBA" id="ARBA00004141"/>
    </source>
</evidence>
<dbReference type="SUPFAM" id="SSF103473">
    <property type="entry name" value="MFS general substrate transporter"/>
    <property type="match status" value="1"/>
</dbReference>
<evidence type="ECO:0000313" key="9">
    <source>
        <dbReference type="Proteomes" id="UP000695000"/>
    </source>
</evidence>
<dbReference type="GeneID" id="108557327"/>
<keyword evidence="3 7" id="KW-0812">Transmembrane</keyword>
<keyword evidence="5 7" id="KW-0472">Membrane</keyword>
<evidence type="ECO:0000256" key="5">
    <source>
        <dbReference type="ARBA" id="ARBA00023136"/>
    </source>
</evidence>
<evidence type="ECO:0000259" key="8">
    <source>
        <dbReference type="Pfam" id="PF12832"/>
    </source>
</evidence>
<dbReference type="InterPro" id="IPR051717">
    <property type="entry name" value="MFS_MFSD6"/>
</dbReference>
<protein>
    <submittedName>
        <fullName evidence="10">Uncharacterized protein LOC108557327</fullName>
    </submittedName>
</protein>
<comment type="subcellular location">
    <subcellularLocation>
        <location evidence="1">Membrane</location>
        <topology evidence="1">Multi-pass membrane protein</topology>
    </subcellularLocation>
</comment>
<accession>A0ABM1M3Z0</accession>
<feature type="transmembrane region" description="Helical" evidence="7">
    <location>
        <begin position="400"/>
        <end position="420"/>
    </location>
</feature>
<dbReference type="RefSeq" id="XP_017769290.1">
    <property type="nucleotide sequence ID" value="XM_017913801.1"/>
</dbReference>
<dbReference type="Proteomes" id="UP000695000">
    <property type="component" value="Unplaced"/>
</dbReference>
<dbReference type="Pfam" id="PF12832">
    <property type="entry name" value="MFS_1_like"/>
    <property type="match status" value="1"/>
</dbReference>
<feature type="transmembrane region" description="Helical" evidence="7">
    <location>
        <begin position="358"/>
        <end position="379"/>
    </location>
</feature>
<feature type="transmembrane region" description="Helical" evidence="7">
    <location>
        <begin position="288"/>
        <end position="308"/>
    </location>
</feature>
<comment type="similarity">
    <text evidence="2">Belongs to the major facilitator superfamily. MFSD6 family.</text>
</comment>
<dbReference type="InterPro" id="IPR036259">
    <property type="entry name" value="MFS_trans_sf"/>
</dbReference>
<feature type="transmembrane region" description="Helical" evidence="7">
    <location>
        <begin position="506"/>
        <end position="537"/>
    </location>
</feature>
<evidence type="ECO:0000256" key="6">
    <source>
        <dbReference type="SAM" id="MobiDB-lite"/>
    </source>
</evidence>
<feature type="transmembrane region" description="Helical" evidence="7">
    <location>
        <begin position="88"/>
        <end position="106"/>
    </location>
</feature>
<evidence type="ECO:0000256" key="3">
    <source>
        <dbReference type="ARBA" id="ARBA00022692"/>
    </source>
</evidence>
<dbReference type="CDD" id="cd17335">
    <property type="entry name" value="MFS_MFSD6"/>
    <property type="match status" value="1"/>
</dbReference>
<keyword evidence="4 7" id="KW-1133">Transmembrane helix</keyword>
<evidence type="ECO:0000256" key="4">
    <source>
        <dbReference type="ARBA" id="ARBA00022989"/>
    </source>
</evidence>
<dbReference type="PANTHER" id="PTHR16172:SF41">
    <property type="entry name" value="MAJOR FACILITATOR SUPERFAMILY DOMAIN-CONTAINING PROTEIN 6-LIKE"/>
    <property type="match status" value="1"/>
</dbReference>
<gene>
    <name evidence="10" type="primary">LOC108557327</name>
</gene>
<organism evidence="9 10">
    <name type="scientific">Nicrophorus vespilloides</name>
    <name type="common">Boreal carrion beetle</name>
    <dbReference type="NCBI Taxonomy" id="110193"/>
    <lineage>
        <taxon>Eukaryota</taxon>
        <taxon>Metazoa</taxon>
        <taxon>Ecdysozoa</taxon>
        <taxon>Arthropoda</taxon>
        <taxon>Hexapoda</taxon>
        <taxon>Insecta</taxon>
        <taxon>Pterygota</taxon>
        <taxon>Neoptera</taxon>
        <taxon>Endopterygota</taxon>
        <taxon>Coleoptera</taxon>
        <taxon>Polyphaga</taxon>
        <taxon>Staphyliniformia</taxon>
        <taxon>Silphidae</taxon>
        <taxon>Nicrophorinae</taxon>
        <taxon>Nicrophorus</taxon>
    </lineage>
</organism>
<dbReference type="PANTHER" id="PTHR16172">
    <property type="entry name" value="MAJOR FACILITATOR SUPERFAMILY DOMAIN-CONTAINING PROTEIN 6-LIKE"/>
    <property type="match status" value="1"/>
</dbReference>
<feature type="transmembrane region" description="Helical" evidence="7">
    <location>
        <begin position="57"/>
        <end position="79"/>
    </location>
</feature>
<reference evidence="10" key="1">
    <citation type="submission" date="2025-08" db="UniProtKB">
        <authorList>
            <consortium name="RefSeq"/>
        </authorList>
    </citation>
    <scope>IDENTIFICATION</scope>
    <source>
        <tissue evidence="10">Whole Larva</tissue>
    </source>
</reference>
<feature type="transmembrane region" description="Helical" evidence="7">
    <location>
        <begin position="466"/>
        <end position="486"/>
    </location>
</feature>
<dbReference type="InterPro" id="IPR024989">
    <property type="entry name" value="MFS_assoc_dom"/>
</dbReference>
<feature type="transmembrane region" description="Helical" evidence="7">
    <location>
        <begin position="432"/>
        <end position="454"/>
    </location>
</feature>
<keyword evidence="9" id="KW-1185">Reference proteome</keyword>
<feature type="transmembrane region" description="Helical" evidence="7">
    <location>
        <begin position="558"/>
        <end position="576"/>
    </location>
</feature>
<proteinExistence type="inferred from homology"/>
<feature type="region of interest" description="Disordered" evidence="6">
    <location>
        <begin position="680"/>
        <end position="726"/>
    </location>
</feature>
<evidence type="ECO:0000256" key="2">
    <source>
        <dbReference type="ARBA" id="ARBA00005241"/>
    </source>
</evidence>
<feature type="transmembrane region" description="Helical" evidence="7">
    <location>
        <begin position="329"/>
        <end position="346"/>
    </location>
</feature>
<name>A0ABM1M3Z0_NICVS</name>
<feature type="compositionally biased region" description="Polar residues" evidence="6">
    <location>
        <begin position="680"/>
        <end position="722"/>
    </location>
</feature>
<feature type="transmembrane region" description="Helical" evidence="7">
    <location>
        <begin position="22"/>
        <end position="45"/>
    </location>
</feature>
<evidence type="ECO:0000256" key="7">
    <source>
        <dbReference type="SAM" id="Phobius"/>
    </source>
</evidence>
<feature type="domain" description="Major facilitator superfamily associated" evidence="8">
    <location>
        <begin position="22"/>
        <end position="560"/>
    </location>
</feature>
<dbReference type="Gene3D" id="1.20.1250.20">
    <property type="entry name" value="MFS general substrate transporter like domains"/>
    <property type="match status" value="3"/>
</dbReference>
<evidence type="ECO:0000313" key="10">
    <source>
        <dbReference type="RefSeq" id="XP_017769290.1"/>
    </source>
</evidence>